<dbReference type="GO" id="GO:0005829">
    <property type="term" value="C:cytosol"/>
    <property type="evidence" value="ECO:0007669"/>
    <property type="project" value="TreeGrafter"/>
</dbReference>
<evidence type="ECO:0000256" key="6">
    <source>
        <dbReference type="PROSITE-ProRule" id="PRU00169"/>
    </source>
</evidence>
<keyword evidence="1 6" id="KW-0597">Phosphoprotein</keyword>
<keyword evidence="5" id="KW-0804">Transcription</keyword>
<dbReference type="Pfam" id="PF00486">
    <property type="entry name" value="Trans_reg_C"/>
    <property type="match status" value="1"/>
</dbReference>
<dbReference type="PANTHER" id="PTHR48111">
    <property type="entry name" value="REGULATOR OF RPOS"/>
    <property type="match status" value="1"/>
</dbReference>
<proteinExistence type="predicted"/>
<evidence type="ECO:0000313" key="11">
    <source>
        <dbReference type="Proteomes" id="UP000006512"/>
    </source>
</evidence>
<dbReference type="GO" id="GO:0032993">
    <property type="term" value="C:protein-DNA complex"/>
    <property type="evidence" value="ECO:0007669"/>
    <property type="project" value="TreeGrafter"/>
</dbReference>
<protein>
    <submittedName>
        <fullName evidence="10">Transcriptional regulatory protein ompR</fullName>
    </submittedName>
</protein>
<dbReference type="InterPro" id="IPR011006">
    <property type="entry name" value="CheY-like_superfamily"/>
</dbReference>
<dbReference type="AlphaFoldDB" id="F4QGG8"/>
<dbReference type="Gene3D" id="1.10.10.10">
    <property type="entry name" value="Winged helix-like DNA-binding domain superfamily/Winged helix DNA-binding domain"/>
    <property type="match status" value="1"/>
</dbReference>
<dbReference type="eggNOG" id="COG0745">
    <property type="taxonomic scope" value="Bacteria"/>
</dbReference>
<dbReference type="SUPFAM" id="SSF46894">
    <property type="entry name" value="C-terminal effector domain of the bipartite response regulators"/>
    <property type="match status" value="1"/>
</dbReference>
<evidence type="ECO:0000313" key="10">
    <source>
        <dbReference type="EMBL" id="EGF93649.1"/>
    </source>
</evidence>
<dbReference type="CDD" id="cd17574">
    <property type="entry name" value="REC_OmpR"/>
    <property type="match status" value="1"/>
</dbReference>
<dbReference type="SUPFAM" id="SSF52172">
    <property type="entry name" value="CheY-like"/>
    <property type="match status" value="1"/>
</dbReference>
<accession>F4QGG8</accession>
<dbReference type="InterPro" id="IPR001867">
    <property type="entry name" value="OmpR/PhoB-type_DNA-bd"/>
</dbReference>
<evidence type="ECO:0000256" key="5">
    <source>
        <dbReference type="ARBA" id="ARBA00023163"/>
    </source>
</evidence>
<evidence type="ECO:0000256" key="4">
    <source>
        <dbReference type="ARBA" id="ARBA00023125"/>
    </source>
</evidence>
<dbReference type="InterPro" id="IPR016032">
    <property type="entry name" value="Sig_transdc_resp-reg_C-effctor"/>
</dbReference>
<feature type="DNA-binding region" description="OmpR/PhoB-type" evidence="7">
    <location>
        <begin position="136"/>
        <end position="235"/>
    </location>
</feature>
<dbReference type="GO" id="GO:0000156">
    <property type="term" value="F:phosphorelay response regulator activity"/>
    <property type="evidence" value="ECO:0007669"/>
    <property type="project" value="TreeGrafter"/>
</dbReference>
<dbReference type="InterPro" id="IPR039420">
    <property type="entry name" value="WalR-like"/>
</dbReference>
<dbReference type="SMART" id="SM00448">
    <property type="entry name" value="REC"/>
    <property type="match status" value="1"/>
</dbReference>
<dbReference type="SMART" id="SM00862">
    <property type="entry name" value="Trans_reg_C"/>
    <property type="match status" value="1"/>
</dbReference>
<dbReference type="PROSITE" id="PS51755">
    <property type="entry name" value="OMPR_PHOB"/>
    <property type="match status" value="1"/>
</dbReference>
<evidence type="ECO:0000256" key="3">
    <source>
        <dbReference type="ARBA" id="ARBA00023015"/>
    </source>
</evidence>
<dbReference type="CDD" id="cd00383">
    <property type="entry name" value="trans_reg_C"/>
    <property type="match status" value="1"/>
</dbReference>
<dbReference type="GO" id="GO:0000976">
    <property type="term" value="F:transcription cis-regulatory region binding"/>
    <property type="evidence" value="ECO:0007669"/>
    <property type="project" value="TreeGrafter"/>
</dbReference>
<dbReference type="FunFam" id="3.40.50.2300:FF:000001">
    <property type="entry name" value="DNA-binding response regulator PhoB"/>
    <property type="match status" value="1"/>
</dbReference>
<evidence type="ECO:0000259" key="8">
    <source>
        <dbReference type="PROSITE" id="PS50110"/>
    </source>
</evidence>
<evidence type="ECO:0000256" key="7">
    <source>
        <dbReference type="PROSITE-ProRule" id="PRU01091"/>
    </source>
</evidence>
<keyword evidence="2" id="KW-0902">Two-component regulatory system</keyword>
<dbReference type="STRING" id="715226.ABI_20900"/>
<feature type="domain" description="Response regulatory" evidence="8">
    <location>
        <begin position="8"/>
        <end position="122"/>
    </location>
</feature>
<feature type="domain" description="OmpR/PhoB-type" evidence="9">
    <location>
        <begin position="136"/>
        <end position="235"/>
    </location>
</feature>
<dbReference type="PROSITE" id="PS50110">
    <property type="entry name" value="RESPONSE_REGULATORY"/>
    <property type="match status" value="1"/>
</dbReference>
<dbReference type="InterPro" id="IPR001789">
    <property type="entry name" value="Sig_transdc_resp-reg_receiver"/>
</dbReference>
<dbReference type="GO" id="GO:0006355">
    <property type="term" value="P:regulation of DNA-templated transcription"/>
    <property type="evidence" value="ECO:0007669"/>
    <property type="project" value="InterPro"/>
</dbReference>
<keyword evidence="4 7" id="KW-0238">DNA-binding</keyword>
<name>F4QGG8_9CAUL</name>
<keyword evidence="3" id="KW-0805">Transcription regulation</keyword>
<evidence type="ECO:0000256" key="1">
    <source>
        <dbReference type="ARBA" id="ARBA00022553"/>
    </source>
</evidence>
<dbReference type="Proteomes" id="UP000006512">
    <property type="component" value="Unassembled WGS sequence"/>
</dbReference>
<organism evidence="10 11">
    <name type="scientific">Asticcacaulis biprosthecium C19</name>
    <dbReference type="NCBI Taxonomy" id="715226"/>
    <lineage>
        <taxon>Bacteria</taxon>
        <taxon>Pseudomonadati</taxon>
        <taxon>Pseudomonadota</taxon>
        <taxon>Alphaproteobacteria</taxon>
        <taxon>Caulobacterales</taxon>
        <taxon>Caulobacteraceae</taxon>
        <taxon>Asticcacaulis</taxon>
    </lineage>
</organism>
<evidence type="ECO:0000259" key="9">
    <source>
        <dbReference type="PROSITE" id="PS51755"/>
    </source>
</evidence>
<keyword evidence="11" id="KW-1185">Reference proteome</keyword>
<dbReference type="Gene3D" id="6.10.250.690">
    <property type="match status" value="1"/>
</dbReference>
<feature type="modified residue" description="4-aspartylphosphate" evidence="6">
    <location>
        <position position="57"/>
    </location>
</feature>
<dbReference type="HOGENOM" id="CLU_000445_30_4_5"/>
<dbReference type="InterPro" id="IPR036388">
    <property type="entry name" value="WH-like_DNA-bd_sf"/>
</dbReference>
<gene>
    <name evidence="10" type="ORF">ABI_20900</name>
</gene>
<dbReference type="Gene3D" id="3.40.50.2300">
    <property type="match status" value="1"/>
</dbReference>
<dbReference type="EMBL" id="GL883077">
    <property type="protein sequence ID" value="EGF93649.1"/>
    <property type="molecule type" value="Genomic_DNA"/>
</dbReference>
<evidence type="ECO:0000256" key="2">
    <source>
        <dbReference type="ARBA" id="ARBA00023012"/>
    </source>
</evidence>
<sequence>MMTETKGRLLVLDDDAEMRALLQRYLSENHHQVRAVPDASALYRLLARESFDLLVLDLMMPGEDGLAVCRKLRGEGQMIPIIMLTARGDPVDRVLGLEMGADDYLAKPFLPRELLARIEAVRRRQSFVPQLGGAGQGQVVFGPYELDMARMRLTRDGAAVELSTREFMLLKTLVSHAGRPLSRAQIIDLALGRDAEITDRAVDVQVVRLRCGPSCAPWPTVCVDSPTLTGAPMAGAGCGSRSIWPASPTGSV</sequence>
<dbReference type="PANTHER" id="PTHR48111:SF4">
    <property type="entry name" value="DNA-BINDING DUAL TRANSCRIPTIONAL REGULATOR OMPR"/>
    <property type="match status" value="1"/>
</dbReference>
<reference evidence="11" key="1">
    <citation type="submission" date="2011-03" db="EMBL/GenBank/DDBJ databases">
        <title>Draft genome sequence of Brevundimonas diminuta.</title>
        <authorList>
            <person name="Brown P.J.B."/>
            <person name="Buechlein A."/>
            <person name="Hemmerich C."/>
            <person name="Brun Y.V."/>
        </authorList>
    </citation>
    <scope>NUCLEOTIDE SEQUENCE [LARGE SCALE GENOMIC DNA]</scope>
    <source>
        <strain evidence="11">C19</strain>
    </source>
</reference>
<dbReference type="Pfam" id="PF00072">
    <property type="entry name" value="Response_reg"/>
    <property type="match status" value="1"/>
</dbReference>